<dbReference type="RefSeq" id="WP_073376292.1">
    <property type="nucleotide sequence ID" value="NZ_FQXS01000013.1"/>
</dbReference>
<protein>
    <submittedName>
        <fullName evidence="1">Uncharacterized protein</fullName>
    </submittedName>
</protein>
<sequence>MKPVDRPDQVKNFVQQTLGCGCPEPVFQSMLTDTFTPAELVSVVVTRLLIGQRLLVYLVHPGNAGPPMKDLLAALTACGREERERCGYNRLRLVVVTGEECYPALERSFSELQGEDDRLFLHLLTSRDSALAATGLLSSHP</sequence>
<dbReference type="OrthoDB" id="5769940at2"/>
<evidence type="ECO:0000313" key="2">
    <source>
        <dbReference type="Proteomes" id="UP000184139"/>
    </source>
</evidence>
<gene>
    <name evidence="1" type="ORF">SAMN02745124_02387</name>
</gene>
<keyword evidence="2" id="KW-1185">Reference proteome</keyword>
<proteinExistence type="predicted"/>
<dbReference type="AlphaFoldDB" id="A0A1M5WLK0"/>
<accession>A0A1M5WLK0</accession>
<name>A0A1M5WLK0_9BACT</name>
<organism evidence="1 2">
    <name type="scientific">Desulfofustis glycolicus DSM 9705</name>
    <dbReference type="NCBI Taxonomy" id="1121409"/>
    <lineage>
        <taxon>Bacteria</taxon>
        <taxon>Pseudomonadati</taxon>
        <taxon>Thermodesulfobacteriota</taxon>
        <taxon>Desulfobulbia</taxon>
        <taxon>Desulfobulbales</taxon>
        <taxon>Desulfocapsaceae</taxon>
        <taxon>Desulfofustis</taxon>
    </lineage>
</organism>
<dbReference type="PROSITE" id="PS51257">
    <property type="entry name" value="PROKAR_LIPOPROTEIN"/>
    <property type="match status" value="1"/>
</dbReference>
<dbReference type="Proteomes" id="UP000184139">
    <property type="component" value="Unassembled WGS sequence"/>
</dbReference>
<reference evidence="1 2" key="1">
    <citation type="submission" date="2016-11" db="EMBL/GenBank/DDBJ databases">
        <authorList>
            <person name="Jaros S."/>
            <person name="Januszkiewicz K."/>
            <person name="Wedrychowicz H."/>
        </authorList>
    </citation>
    <scope>NUCLEOTIDE SEQUENCE [LARGE SCALE GENOMIC DNA]</scope>
    <source>
        <strain evidence="1 2">DSM 9705</strain>
    </source>
</reference>
<dbReference type="EMBL" id="FQXS01000013">
    <property type="protein sequence ID" value="SHH88292.1"/>
    <property type="molecule type" value="Genomic_DNA"/>
</dbReference>
<evidence type="ECO:0000313" key="1">
    <source>
        <dbReference type="EMBL" id="SHH88292.1"/>
    </source>
</evidence>